<dbReference type="AlphaFoldDB" id="A0A915J495"/>
<proteinExistence type="predicted"/>
<name>A0A915J495_ROMCU</name>
<reference evidence="2" key="1">
    <citation type="submission" date="2022-11" db="UniProtKB">
        <authorList>
            <consortium name="WormBaseParasite"/>
        </authorList>
    </citation>
    <scope>IDENTIFICATION</scope>
</reference>
<dbReference type="WBParaSite" id="nRc.2.0.1.t20532-RA">
    <property type="protein sequence ID" value="nRc.2.0.1.t20532-RA"/>
    <property type="gene ID" value="nRc.2.0.1.g20532"/>
</dbReference>
<organism evidence="1 2">
    <name type="scientific">Romanomermis culicivorax</name>
    <name type="common">Nematode worm</name>
    <dbReference type="NCBI Taxonomy" id="13658"/>
    <lineage>
        <taxon>Eukaryota</taxon>
        <taxon>Metazoa</taxon>
        <taxon>Ecdysozoa</taxon>
        <taxon>Nematoda</taxon>
        <taxon>Enoplea</taxon>
        <taxon>Dorylaimia</taxon>
        <taxon>Mermithida</taxon>
        <taxon>Mermithoidea</taxon>
        <taxon>Mermithidae</taxon>
        <taxon>Romanomermis</taxon>
    </lineage>
</organism>
<evidence type="ECO:0000313" key="1">
    <source>
        <dbReference type="Proteomes" id="UP000887565"/>
    </source>
</evidence>
<dbReference type="Proteomes" id="UP000887565">
    <property type="component" value="Unplaced"/>
</dbReference>
<keyword evidence="1" id="KW-1185">Reference proteome</keyword>
<accession>A0A915J495</accession>
<protein>
    <submittedName>
        <fullName evidence="2">Uncharacterized protein</fullName>
    </submittedName>
</protein>
<evidence type="ECO:0000313" key="2">
    <source>
        <dbReference type="WBParaSite" id="nRc.2.0.1.t20532-RA"/>
    </source>
</evidence>
<sequence length="88" mass="10252">MLLDELALSPSSFAFFKQVEEELRRSSFNMAMQAEIEATVNGNVKGHQTFERERLTLPPKLVHPMAKMLEEIRWKSKPAWRSNMVDMN</sequence>